<reference evidence="2 3" key="1">
    <citation type="submission" date="2024-10" db="EMBL/GenBank/DDBJ databases">
        <title>The Natural Products Discovery Center: Release of the First 8490 Sequenced Strains for Exploring Actinobacteria Biosynthetic Diversity.</title>
        <authorList>
            <person name="Kalkreuter E."/>
            <person name="Kautsar S.A."/>
            <person name="Yang D."/>
            <person name="Bader C.D."/>
            <person name="Teijaro C.N."/>
            <person name="Fluegel L."/>
            <person name="Davis C.M."/>
            <person name="Simpson J.R."/>
            <person name="Lauterbach L."/>
            <person name="Steele A.D."/>
            <person name="Gui C."/>
            <person name="Meng S."/>
            <person name="Li G."/>
            <person name="Viehrig K."/>
            <person name="Ye F."/>
            <person name="Su P."/>
            <person name="Kiefer A.F."/>
            <person name="Nichols A."/>
            <person name="Cepeda A.J."/>
            <person name="Yan W."/>
            <person name="Fan B."/>
            <person name="Jiang Y."/>
            <person name="Adhikari A."/>
            <person name="Zheng C.-J."/>
            <person name="Schuster L."/>
            <person name="Cowan T.M."/>
            <person name="Smanski M.J."/>
            <person name="Chevrette M.G."/>
            <person name="De Carvalho L.P.S."/>
            <person name="Shen B."/>
        </authorList>
    </citation>
    <scope>NUCLEOTIDE SEQUENCE [LARGE SCALE GENOMIC DNA]</scope>
    <source>
        <strain evidence="2 3">NPDC087220</strain>
    </source>
</reference>
<dbReference type="EC" id="1.-.-.-" evidence="2"/>
<sequence>MAVTISPHSDTFTVIVTFTPDPSRRAELVEAIRTFVEDVVRHQPGFLSSTVHVGADGSRVINYAQWASRETFEAFGANSAVMGRRGAITDFPHEGQSYEIPFQTTPAA</sequence>
<accession>A0ABW8EGX6</accession>
<evidence type="ECO:0000313" key="3">
    <source>
        <dbReference type="Proteomes" id="UP001617351"/>
    </source>
</evidence>
<name>A0ABW8EGX6_STRT5</name>
<dbReference type="EMBL" id="JBIUYY010000004">
    <property type="protein sequence ID" value="MFJ2821877.1"/>
    <property type="molecule type" value="Genomic_DNA"/>
</dbReference>
<comment type="caution">
    <text evidence="2">The sequence shown here is derived from an EMBL/GenBank/DDBJ whole genome shotgun (WGS) entry which is preliminary data.</text>
</comment>
<dbReference type="PROSITE" id="PS51725">
    <property type="entry name" value="ABM"/>
    <property type="match status" value="1"/>
</dbReference>
<dbReference type="GO" id="GO:0004497">
    <property type="term" value="F:monooxygenase activity"/>
    <property type="evidence" value="ECO:0007669"/>
    <property type="project" value="UniProtKB-KW"/>
</dbReference>
<dbReference type="SUPFAM" id="SSF54909">
    <property type="entry name" value="Dimeric alpha+beta barrel"/>
    <property type="match status" value="1"/>
</dbReference>
<dbReference type="InterPro" id="IPR007138">
    <property type="entry name" value="ABM_dom"/>
</dbReference>
<keyword evidence="2" id="KW-0560">Oxidoreductase</keyword>
<dbReference type="RefSeq" id="WP_402380104.1">
    <property type="nucleotide sequence ID" value="NZ_JBIUYY010000004.1"/>
</dbReference>
<dbReference type="Pfam" id="PF03992">
    <property type="entry name" value="ABM"/>
    <property type="match status" value="1"/>
</dbReference>
<keyword evidence="2" id="KW-0503">Monooxygenase</keyword>
<protein>
    <submittedName>
        <fullName evidence="2">Quinol monooxygenase</fullName>
        <ecNumber evidence="2">1.-.-.-</ecNumber>
    </submittedName>
</protein>
<dbReference type="Gene3D" id="3.30.70.100">
    <property type="match status" value="1"/>
</dbReference>
<dbReference type="InterPro" id="IPR011008">
    <property type="entry name" value="Dimeric_a/b-barrel"/>
</dbReference>
<keyword evidence="3" id="KW-1185">Reference proteome</keyword>
<gene>
    <name evidence="2" type="ORF">ACIO7M_12255</name>
</gene>
<evidence type="ECO:0000259" key="1">
    <source>
        <dbReference type="PROSITE" id="PS51725"/>
    </source>
</evidence>
<dbReference type="Proteomes" id="UP001617351">
    <property type="component" value="Unassembled WGS sequence"/>
</dbReference>
<proteinExistence type="predicted"/>
<evidence type="ECO:0000313" key="2">
    <source>
        <dbReference type="EMBL" id="MFJ2821877.1"/>
    </source>
</evidence>
<feature type="domain" description="ABM" evidence="1">
    <location>
        <begin position="12"/>
        <end position="100"/>
    </location>
</feature>
<organism evidence="2 3">
    <name type="scientific">Streptomyces toxytricini</name>
    <name type="common">Actinomyces toxytricini</name>
    <dbReference type="NCBI Taxonomy" id="67369"/>
    <lineage>
        <taxon>Bacteria</taxon>
        <taxon>Bacillati</taxon>
        <taxon>Actinomycetota</taxon>
        <taxon>Actinomycetes</taxon>
        <taxon>Kitasatosporales</taxon>
        <taxon>Streptomycetaceae</taxon>
        <taxon>Streptomyces</taxon>
    </lineage>
</organism>